<dbReference type="GO" id="GO:0006749">
    <property type="term" value="P:glutathione metabolic process"/>
    <property type="evidence" value="ECO:0007669"/>
    <property type="project" value="TreeGrafter"/>
</dbReference>
<dbReference type="PROSITE" id="PS50404">
    <property type="entry name" value="GST_NTER"/>
    <property type="match status" value="1"/>
</dbReference>
<feature type="domain" description="GST C-terminal" evidence="2">
    <location>
        <begin position="80"/>
        <end position="206"/>
    </location>
</feature>
<dbReference type="SUPFAM" id="SSF47616">
    <property type="entry name" value="GST C-terminal domain-like"/>
    <property type="match status" value="1"/>
</dbReference>
<feature type="domain" description="GST N-terminal" evidence="1">
    <location>
        <begin position="1"/>
        <end position="77"/>
    </location>
</feature>
<dbReference type="InterPro" id="IPR036282">
    <property type="entry name" value="Glutathione-S-Trfase_C_sf"/>
</dbReference>
<dbReference type="EMBL" id="HBGG01040468">
    <property type="protein sequence ID" value="CAD9223051.1"/>
    <property type="molecule type" value="Transcribed_RNA"/>
</dbReference>
<protein>
    <recommendedName>
        <fullName evidence="4">Glutathione transferase</fullName>
    </recommendedName>
</protein>
<dbReference type="InterPro" id="IPR004046">
    <property type="entry name" value="GST_C"/>
</dbReference>
<dbReference type="Gene3D" id="3.40.30.10">
    <property type="entry name" value="Glutaredoxin"/>
    <property type="match status" value="1"/>
</dbReference>
<dbReference type="SFLD" id="SFLDG01205">
    <property type="entry name" value="AMPS.1"/>
    <property type="match status" value="1"/>
</dbReference>
<evidence type="ECO:0000259" key="2">
    <source>
        <dbReference type="PROSITE" id="PS50405"/>
    </source>
</evidence>
<proteinExistence type="predicted"/>
<accession>A0A7S1XAS3</accession>
<reference evidence="3" key="1">
    <citation type="submission" date="2021-01" db="EMBL/GenBank/DDBJ databases">
        <authorList>
            <person name="Corre E."/>
            <person name="Pelletier E."/>
            <person name="Niang G."/>
            <person name="Scheremetjew M."/>
            <person name="Finn R."/>
            <person name="Kale V."/>
            <person name="Holt S."/>
            <person name="Cochrane G."/>
            <person name="Meng A."/>
            <person name="Brown T."/>
            <person name="Cohen L."/>
        </authorList>
    </citation>
    <scope>NUCLEOTIDE SEQUENCE</scope>
    <source>
        <strain evidence="3">PLY429</strain>
    </source>
</reference>
<organism evidence="3">
    <name type="scientific">Tetraselmis chuii</name>
    <dbReference type="NCBI Taxonomy" id="63592"/>
    <lineage>
        <taxon>Eukaryota</taxon>
        <taxon>Viridiplantae</taxon>
        <taxon>Chlorophyta</taxon>
        <taxon>core chlorophytes</taxon>
        <taxon>Chlorodendrophyceae</taxon>
        <taxon>Chlorodendrales</taxon>
        <taxon>Chlorodendraceae</taxon>
        <taxon>Tetraselmis</taxon>
    </lineage>
</organism>
<dbReference type="CDD" id="cd03039">
    <property type="entry name" value="GST_N_Sigma_like"/>
    <property type="match status" value="1"/>
</dbReference>
<dbReference type="InterPro" id="IPR010987">
    <property type="entry name" value="Glutathione-S-Trfase_C-like"/>
</dbReference>
<dbReference type="GO" id="GO:0004364">
    <property type="term" value="F:glutathione transferase activity"/>
    <property type="evidence" value="ECO:0007669"/>
    <property type="project" value="TreeGrafter"/>
</dbReference>
<gene>
    <name evidence="3" type="ORF">TCHU04912_LOCUS20858</name>
</gene>
<dbReference type="FunFam" id="1.20.1050.10:FF:000030">
    <property type="entry name" value="Glutathione S-transferase S1"/>
    <property type="match status" value="1"/>
</dbReference>
<dbReference type="Pfam" id="PF02798">
    <property type="entry name" value="GST_N"/>
    <property type="match status" value="1"/>
</dbReference>
<dbReference type="Pfam" id="PF14497">
    <property type="entry name" value="GST_C_3"/>
    <property type="match status" value="1"/>
</dbReference>
<evidence type="ECO:0000313" key="3">
    <source>
        <dbReference type="EMBL" id="CAD9223051.1"/>
    </source>
</evidence>
<dbReference type="SUPFAM" id="SSF52833">
    <property type="entry name" value="Thioredoxin-like"/>
    <property type="match status" value="1"/>
</dbReference>
<dbReference type="InterPro" id="IPR050213">
    <property type="entry name" value="GST_superfamily"/>
</dbReference>
<dbReference type="PANTHER" id="PTHR11571:SF252">
    <property type="entry name" value="GLUTATHIONE S-TRANSFERASE"/>
    <property type="match status" value="1"/>
</dbReference>
<dbReference type="PANTHER" id="PTHR11571">
    <property type="entry name" value="GLUTATHIONE S-TRANSFERASE"/>
    <property type="match status" value="1"/>
</dbReference>
<sequence>MKLTYFPIKGVAEPIRLALVAGGVDFEDNRLEQGTWPDLKASTPFGALPTLHLDSGEQLAQSDALLRYAGKLGGLYPKDDDVAAMRVDMWLGAADDVQGAIRPTLFEKDDEKKMAMRKVLADETFPKWLSIFDSQLESNGSGFLVGTSMTVADLKLFCILDNLKSGILDGIPPTITEPYAKLQKLYDTVAKHEKVAAYRETTYPPK</sequence>
<dbReference type="InterPro" id="IPR036249">
    <property type="entry name" value="Thioredoxin-like_sf"/>
</dbReference>
<dbReference type="InterPro" id="IPR040079">
    <property type="entry name" value="Glutathione_S-Trfase"/>
</dbReference>
<dbReference type="PROSITE" id="PS50405">
    <property type="entry name" value="GST_CTER"/>
    <property type="match status" value="1"/>
</dbReference>
<dbReference type="CDD" id="cd03192">
    <property type="entry name" value="GST_C_Sigma_like"/>
    <property type="match status" value="1"/>
</dbReference>
<dbReference type="InterPro" id="IPR004045">
    <property type="entry name" value="Glutathione_S-Trfase_N"/>
</dbReference>
<dbReference type="SFLD" id="SFLDS00019">
    <property type="entry name" value="Glutathione_Transferase_(cytos"/>
    <property type="match status" value="1"/>
</dbReference>
<dbReference type="Gene3D" id="1.20.1050.10">
    <property type="match status" value="1"/>
</dbReference>
<evidence type="ECO:0008006" key="4">
    <source>
        <dbReference type="Google" id="ProtNLM"/>
    </source>
</evidence>
<evidence type="ECO:0000259" key="1">
    <source>
        <dbReference type="PROSITE" id="PS50404"/>
    </source>
</evidence>
<name>A0A7S1XAS3_9CHLO</name>
<dbReference type="SFLD" id="SFLDG00363">
    <property type="entry name" value="AMPS_(cytGST):_Alpha-__Mu-__Pi"/>
    <property type="match status" value="1"/>
</dbReference>
<dbReference type="AlphaFoldDB" id="A0A7S1XAS3"/>